<gene>
    <name evidence="2" type="ORF">HJG63_010536</name>
</gene>
<sequence length="121" mass="13681">MTAKMRQKEQIHDETENRSGGVHWLPQAKPRSSCLNVDSQSSPDICDKPATHERRTKINHLIKDSGGNQRTSTTFKKRVSSIIYNSESEALLTVWRARVSHTPPVGTLYIRSGKQLGRILK</sequence>
<dbReference type="Proteomes" id="UP000593571">
    <property type="component" value="Unassembled WGS sequence"/>
</dbReference>
<comment type="caution">
    <text evidence="2">The sequence shown here is derived from an EMBL/GenBank/DDBJ whole genome shotgun (WGS) entry which is preliminary data.</text>
</comment>
<feature type="region of interest" description="Disordered" evidence="1">
    <location>
        <begin position="1"/>
        <end position="49"/>
    </location>
</feature>
<name>A0A7J8IM97_ROUAE</name>
<feature type="compositionally biased region" description="Basic and acidic residues" evidence="1">
    <location>
        <begin position="1"/>
        <end position="17"/>
    </location>
</feature>
<evidence type="ECO:0000256" key="1">
    <source>
        <dbReference type="SAM" id="MobiDB-lite"/>
    </source>
</evidence>
<feature type="compositionally biased region" description="Polar residues" evidence="1">
    <location>
        <begin position="33"/>
        <end position="43"/>
    </location>
</feature>
<dbReference type="EMBL" id="JACASE010000003">
    <property type="protein sequence ID" value="KAF6485295.1"/>
    <property type="molecule type" value="Genomic_DNA"/>
</dbReference>
<dbReference type="AlphaFoldDB" id="A0A7J8IM97"/>
<keyword evidence="3" id="KW-1185">Reference proteome</keyword>
<protein>
    <submittedName>
        <fullName evidence="2">Uncharacterized protein</fullName>
    </submittedName>
</protein>
<proteinExistence type="predicted"/>
<accession>A0A7J8IM97</accession>
<evidence type="ECO:0000313" key="2">
    <source>
        <dbReference type="EMBL" id="KAF6485295.1"/>
    </source>
</evidence>
<reference evidence="2 3" key="1">
    <citation type="journal article" date="2020" name="Nature">
        <title>Six reference-quality genomes reveal evolution of bat adaptations.</title>
        <authorList>
            <person name="Jebb D."/>
            <person name="Huang Z."/>
            <person name="Pippel M."/>
            <person name="Hughes G.M."/>
            <person name="Lavrichenko K."/>
            <person name="Devanna P."/>
            <person name="Winkler S."/>
            <person name="Jermiin L.S."/>
            <person name="Skirmuntt E.C."/>
            <person name="Katzourakis A."/>
            <person name="Burkitt-Gray L."/>
            <person name="Ray D.A."/>
            <person name="Sullivan K.A.M."/>
            <person name="Roscito J.G."/>
            <person name="Kirilenko B.M."/>
            <person name="Davalos L.M."/>
            <person name="Corthals A.P."/>
            <person name="Power M.L."/>
            <person name="Jones G."/>
            <person name="Ransome R.D."/>
            <person name="Dechmann D.K.N."/>
            <person name="Locatelli A.G."/>
            <person name="Puechmaille S.J."/>
            <person name="Fedrigo O."/>
            <person name="Jarvis E.D."/>
            <person name="Hiller M."/>
            <person name="Vernes S.C."/>
            <person name="Myers E.W."/>
            <person name="Teeling E.C."/>
        </authorList>
    </citation>
    <scope>NUCLEOTIDE SEQUENCE [LARGE SCALE GENOMIC DNA]</scope>
    <source>
        <strain evidence="2">MRouAeg1</strain>
        <tissue evidence="2">Muscle</tissue>
    </source>
</reference>
<evidence type="ECO:0000313" key="3">
    <source>
        <dbReference type="Proteomes" id="UP000593571"/>
    </source>
</evidence>
<organism evidence="2 3">
    <name type="scientific">Rousettus aegyptiacus</name>
    <name type="common">Egyptian fruit bat</name>
    <name type="synonym">Pteropus aegyptiacus</name>
    <dbReference type="NCBI Taxonomy" id="9407"/>
    <lineage>
        <taxon>Eukaryota</taxon>
        <taxon>Metazoa</taxon>
        <taxon>Chordata</taxon>
        <taxon>Craniata</taxon>
        <taxon>Vertebrata</taxon>
        <taxon>Euteleostomi</taxon>
        <taxon>Mammalia</taxon>
        <taxon>Eutheria</taxon>
        <taxon>Laurasiatheria</taxon>
        <taxon>Chiroptera</taxon>
        <taxon>Yinpterochiroptera</taxon>
        <taxon>Pteropodoidea</taxon>
        <taxon>Pteropodidae</taxon>
        <taxon>Rousettinae</taxon>
        <taxon>Rousettus</taxon>
    </lineage>
</organism>